<name>A0A0B1TVE1_OESDE</name>
<proteinExistence type="predicted"/>
<keyword evidence="2" id="KW-1185">Reference proteome</keyword>
<reference evidence="1 2" key="1">
    <citation type="submission" date="2014-03" db="EMBL/GenBank/DDBJ databases">
        <title>Draft genome of the hookworm Oesophagostomum dentatum.</title>
        <authorList>
            <person name="Mitreva M."/>
        </authorList>
    </citation>
    <scope>NUCLEOTIDE SEQUENCE [LARGE SCALE GENOMIC DNA]</scope>
    <source>
        <strain evidence="1 2">OD-Hann</strain>
    </source>
</reference>
<dbReference type="AlphaFoldDB" id="A0A0B1TVE1"/>
<protein>
    <submittedName>
        <fullName evidence="1">Uncharacterized protein</fullName>
    </submittedName>
</protein>
<gene>
    <name evidence="1" type="ORF">OESDEN_00568</name>
</gene>
<accession>A0A0B1TVE1</accession>
<dbReference type="OrthoDB" id="5817178at2759"/>
<evidence type="ECO:0000313" key="1">
    <source>
        <dbReference type="EMBL" id="KHJ99425.1"/>
    </source>
</evidence>
<organism evidence="1 2">
    <name type="scientific">Oesophagostomum dentatum</name>
    <name type="common">Nodular worm</name>
    <dbReference type="NCBI Taxonomy" id="61180"/>
    <lineage>
        <taxon>Eukaryota</taxon>
        <taxon>Metazoa</taxon>
        <taxon>Ecdysozoa</taxon>
        <taxon>Nematoda</taxon>
        <taxon>Chromadorea</taxon>
        <taxon>Rhabditida</taxon>
        <taxon>Rhabditina</taxon>
        <taxon>Rhabditomorpha</taxon>
        <taxon>Strongyloidea</taxon>
        <taxon>Strongylidae</taxon>
        <taxon>Oesophagostomum</taxon>
    </lineage>
</organism>
<evidence type="ECO:0000313" key="2">
    <source>
        <dbReference type="Proteomes" id="UP000053660"/>
    </source>
</evidence>
<sequence>MGEAVADSREAYKYITELIDDTVGSAKQLLEKLETEAAGRPTMESQSTDRVILQGDVPLAQPSNKGNCYLTEVHDDWRNVNLSNFDKTGMGRLSVDQSVWHLRFGAVH</sequence>
<dbReference type="EMBL" id="KN549221">
    <property type="protein sequence ID" value="KHJ99425.1"/>
    <property type="molecule type" value="Genomic_DNA"/>
</dbReference>
<dbReference type="Proteomes" id="UP000053660">
    <property type="component" value="Unassembled WGS sequence"/>
</dbReference>